<dbReference type="Proteomes" id="UP000184188">
    <property type="component" value="Unassembled WGS sequence"/>
</dbReference>
<reference evidence="3" key="1">
    <citation type="journal article" date="2017" name="Genome Biol.">
        <title>Comparative genomics reveals high biological diversity and specific adaptations in the industrially and medically important fungal genus Aspergillus.</title>
        <authorList>
            <person name="de Vries R.P."/>
            <person name="Riley R."/>
            <person name="Wiebenga A."/>
            <person name="Aguilar-Osorio G."/>
            <person name="Amillis S."/>
            <person name="Uchima C.A."/>
            <person name="Anderluh G."/>
            <person name="Asadollahi M."/>
            <person name="Askin M."/>
            <person name="Barry K."/>
            <person name="Battaglia E."/>
            <person name="Bayram O."/>
            <person name="Benocci T."/>
            <person name="Braus-Stromeyer S.A."/>
            <person name="Caldana C."/>
            <person name="Canovas D."/>
            <person name="Cerqueira G.C."/>
            <person name="Chen F."/>
            <person name="Chen W."/>
            <person name="Choi C."/>
            <person name="Clum A."/>
            <person name="Dos Santos R.A."/>
            <person name="Damasio A.R."/>
            <person name="Diallinas G."/>
            <person name="Emri T."/>
            <person name="Fekete E."/>
            <person name="Flipphi M."/>
            <person name="Freyberg S."/>
            <person name="Gallo A."/>
            <person name="Gournas C."/>
            <person name="Habgood R."/>
            <person name="Hainaut M."/>
            <person name="Harispe M.L."/>
            <person name="Henrissat B."/>
            <person name="Hilden K.S."/>
            <person name="Hope R."/>
            <person name="Hossain A."/>
            <person name="Karabika E."/>
            <person name="Karaffa L."/>
            <person name="Karanyi Z."/>
            <person name="Krasevec N."/>
            <person name="Kuo A."/>
            <person name="Kusch H."/>
            <person name="LaButti K."/>
            <person name="Lagendijk E.L."/>
            <person name="Lapidus A."/>
            <person name="Levasseur A."/>
            <person name="Lindquist E."/>
            <person name="Lipzen A."/>
            <person name="Logrieco A.F."/>
            <person name="MacCabe A."/>
            <person name="Maekelae M.R."/>
            <person name="Malavazi I."/>
            <person name="Melin P."/>
            <person name="Meyer V."/>
            <person name="Mielnichuk N."/>
            <person name="Miskei M."/>
            <person name="Molnar A.P."/>
            <person name="Mule G."/>
            <person name="Ngan C.Y."/>
            <person name="Orejas M."/>
            <person name="Orosz E."/>
            <person name="Ouedraogo J.P."/>
            <person name="Overkamp K.M."/>
            <person name="Park H.-S."/>
            <person name="Perrone G."/>
            <person name="Piumi F."/>
            <person name="Punt P.J."/>
            <person name="Ram A.F."/>
            <person name="Ramon A."/>
            <person name="Rauscher S."/>
            <person name="Record E."/>
            <person name="Riano-Pachon D.M."/>
            <person name="Robert V."/>
            <person name="Roehrig J."/>
            <person name="Ruller R."/>
            <person name="Salamov A."/>
            <person name="Salih N.S."/>
            <person name="Samson R.A."/>
            <person name="Sandor E."/>
            <person name="Sanguinetti M."/>
            <person name="Schuetze T."/>
            <person name="Sepcic K."/>
            <person name="Shelest E."/>
            <person name="Sherlock G."/>
            <person name="Sophianopoulou V."/>
            <person name="Squina F.M."/>
            <person name="Sun H."/>
            <person name="Susca A."/>
            <person name="Todd R.B."/>
            <person name="Tsang A."/>
            <person name="Unkles S.E."/>
            <person name="van de Wiele N."/>
            <person name="van Rossen-Uffink D."/>
            <person name="Oliveira J.V."/>
            <person name="Vesth T.C."/>
            <person name="Visser J."/>
            <person name="Yu J.-H."/>
            <person name="Zhou M."/>
            <person name="Andersen M.R."/>
            <person name="Archer D.B."/>
            <person name="Baker S.E."/>
            <person name="Benoit I."/>
            <person name="Brakhage A.A."/>
            <person name="Braus G.H."/>
            <person name="Fischer R."/>
            <person name="Frisvad J.C."/>
            <person name="Goldman G.H."/>
            <person name="Houbraken J."/>
            <person name="Oakley B."/>
            <person name="Pocsi I."/>
            <person name="Scazzocchio C."/>
            <person name="Seiboth B."/>
            <person name="vanKuyk P.A."/>
            <person name="Wortman J."/>
            <person name="Dyer P.S."/>
            <person name="Grigoriev I.V."/>
        </authorList>
    </citation>
    <scope>NUCLEOTIDE SEQUENCE [LARGE SCALE GENOMIC DNA]</scope>
    <source>
        <strain evidence="3">CBS 506.65</strain>
    </source>
</reference>
<protein>
    <recommendedName>
        <fullName evidence="1">GAF domain-containing protein</fullName>
    </recommendedName>
</protein>
<dbReference type="AlphaFoldDB" id="A0A1L9S4T0"/>
<gene>
    <name evidence="2" type="ORF">ASPZODRAFT_137442</name>
</gene>
<dbReference type="Gene3D" id="3.30.450.40">
    <property type="match status" value="1"/>
</dbReference>
<evidence type="ECO:0000259" key="1">
    <source>
        <dbReference type="Pfam" id="PF13185"/>
    </source>
</evidence>
<sequence length="185" mass="20296">MTPDVPPSQLATDILAAASQLATLGQDDALDEFWPALSGALNVAFPHTSCTVLAYHRPSQTLLRLYSSRPDVHAAGGRKRVRDGTVWKRTVLDAGDILVGSTRDDIRALFPEYENLWAHGLESILNIPVRRDGVTIGSVNLMNREHAFDDADKALAMLFAQLAVAPLEKMSRDMDQVPMGEVQYV</sequence>
<organism evidence="2 3">
    <name type="scientific">Penicilliopsis zonata CBS 506.65</name>
    <dbReference type="NCBI Taxonomy" id="1073090"/>
    <lineage>
        <taxon>Eukaryota</taxon>
        <taxon>Fungi</taxon>
        <taxon>Dikarya</taxon>
        <taxon>Ascomycota</taxon>
        <taxon>Pezizomycotina</taxon>
        <taxon>Eurotiomycetes</taxon>
        <taxon>Eurotiomycetidae</taxon>
        <taxon>Eurotiales</taxon>
        <taxon>Aspergillaceae</taxon>
        <taxon>Penicilliopsis</taxon>
    </lineage>
</organism>
<dbReference type="Pfam" id="PF13185">
    <property type="entry name" value="GAF_2"/>
    <property type="match status" value="1"/>
</dbReference>
<dbReference type="OrthoDB" id="4521398at2759"/>
<feature type="domain" description="GAF" evidence="1">
    <location>
        <begin position="52"/>
        <end position="163"/>
    </location>
</feature>
<dbReference type="InterPro" id="IPR003018">
    <property type="entry name" value="GAF"/>
</dbReference>
<dbReference type="VEuPathDB" id="FungiDB:ASPZODRAFT_137442"/>
<dbReference type="InterPro" id="IPR029016">
    <property type="entry name" value="GAF-like_dom_sf"/>
</dbReference>
<name>A0A1L9S4T0_9EURO</name>
<dbReference type="SUPFAM" id="SSF55781">
    <property type="entry name" value="GAF domain-like"/>
    <property type="match status" value="1"/>
</dbReference>
<evidence type="ECO:0000313" key="3">
    <source>
        <dbReference type="Proteomes" id="UP000184188"/>
    </source>
</evidence>
<accession>A0A1L9S4T0</accession>
<dbReference type="GeneID" id="34610784"/>
<keyword evidence="3" id="KW-1185">Reference proteome</keyword>
<dbReference type="RefSeq" id="XP_022576675.1">
    <property type="nucleotide sequence ID" value="XM_022724319.1"/>
</dbReference>
<proteinExistence type="predicted"/>
<evidence type="ECO:0000313" key="2">
    <source>
        <dbReference type="EMBL" id="OJJ42165.1"/>
    </source>
</evidence>
<dbReference type="EMBL" id="KV878366">
    <property type="protein sequence ID" value="OJJ42165.1"/>
    <property type="molecule type" value="Genomic_DNA"/>
</dbReference>